<dbReference type="RefSeq" id="WP_191175587.1">
    <property type="nucleotide sequence ID" value="NZ_JACWMW010000002.1"/>
</dbReference>
<accession>A0ABR7X569</accession>
<evidence type="ECO:0008006" key="3">
    <source>
        <dbReference type="Google" id="ProtNLM"/>
    </source>
</evidence>
<evidence type="ECO:0000313" key="1">
    <source>
        <dbReference type="EMBL" id="MBD1385729.1"/>
    </source>
</evidence>
<dbReference type="EMBL" id="JACWMW010000002">
    <property type="protein sequence ID" value="MBD1385729.1"/>
    <property type="molecule type" value="Genomic_DNA"/>
</dbReference>
<proteinExistence type="predicted"/>
<comment type="caution">
    <text evidence="1">The sequence shown here is derived from an EMBL/GenBank/DDBJ whole genome shotgun (WGS) entry which is preliminary data.</text>
</comment>
<keyword evidence="2" id="KW-1185">Reference proteome</keyword>
<reference evidence="1 2" key="1">
    <citation type="submission" date="2020-09" db="EMBL/GenBank/DDBJ databases">
        <title>Novel species of Mucilaginibacter isolated from a glacier on the Tibetan Plateau.</title>
        <authorList>
            <person name="Liu Q."/>
            <person name="Xin Y.-H."/>
        </authorList>
    </citation>
    <scope>NUCLEOTIDE SEQUENCE [LARGE SCALE GENOMIC DNA]</scope>
    <source>
        <strain evidence="1 2">CGMCC 1.13878</strain>
    </source>
</reference>
<gene>
    <name evidence="1" type="ORF">IDJ75_10605</name>
</gene>
<dbReference type="Proteomes" id="UP000618754">
    <property type="component" value="Unassembled WGS sequence"/>
</dbReference>
<protein>
    <recommendedName>
        <fullName evidence="3">TerB family tellurite resistance protein</fullName>
    </recommendedName>
</protein>
<evidence type="ECO:0000313" key="2">
    <source>
        <dbReference type="Proteomes" id="UP000618754"/>
    </source>
</evidence>
<organism evidence="1 2">
    <name type="scientific">Mucilaginibacter rigui</name>
    <dbReference type="NCBI Taxonomy" id="534635"/>
    <lineage>
        <taxon>Bacteria</taxon>
        <taxon>Pseudomonadati</taxon>
        <taxon>Bacteroidota</taxon>
        <taxon>Sphingobacteriia</taxon>
        <taxon>Sphingobacteriales</taxon>
        <taxon>Sphingobacteriaceae</taxon>
        <taxon>Mucilaginibacter</taxon>
    </lineage>
</organism>
<sequence>MQFATKQQITKIHVLLANTGFMDSKADIIYGLTDGRTESTKELTIDEARRLITSLANCDPKERQKRLVFSLAYQAGIIYGETSDDKKINAAKLNLFLKERGAIKKELNQMTLDELVKTHRQFEAIVRNNTKAGDKKAANKLVNNLLGELDIKVL</sequence>
<name>A0ABR7X569_9SPHI</name>